<feature type="compositionally biased region" description="Polar residues" evidence="8">
    <location>
        <begin position="672"/>
        <end position="684"/>
    </location>
</feature>
<dbReference type="SUPFAM" id="SSF49842">
    <property type="entry name" value="TNF-like"/>
    <property type="match status" value="1"/>
</dbReference>
<evidence type="ECO:0008006" key="13">
    <source>
        <dbReference type="Google" id="ProtNLM"/>
    </source>
</evidence>
<name>A0A9D3NWT9_9TELE</name>
<dbReference type="PANTHER" id="PTHR15427:SF5">
    <property type="entry name" value="EMILIN-2"/>
    <property type="match status" value="1"/>
</dbReference>
<evidence type="ECO:0000313" key="12">
    <source>
        <dbReference type="Proteomes" id="UP000824219"/>
    </source>
</evidence>
<evidence type="ECO:0000256" key="7">
    <source>
        <dbReference type="SAM" id="Coils"/>
    </source>
</evidence>
<keyword evidence="5 7" id="KW-0175">Coiled coil</keyword>
<dbReference type="InterPro" id="IPR008983">
    <property type="entry name" value="Tumour_necrosis_fac-like_dom"/>
</dbReference>
<evidence type="ECO:0000256" key="6">
    <source>
        <dbReference type="ARBA" id="ARBA00023157"/>
    </source>
</evidence>
<dbReference type="OrthoDB" id="6108348at2759"/>
<gene>
    <name evidence="11" type="ORF">KOW79_006246</name>
</gene>
<dbReference type="EMBL" id="JAHKSW010000007">
    <property type="protein sequence ID" value="KAG7330024.1"/>
    <property type="molecule type" value="Genomic_DNA"/>
</dbReference>
<dbReference type="AlphaFoldDB" id="A0A9D3NWT9"/>
<feature type="region of interest" description="Disordered" evidence="8">
    <location>
        <begin position="118"/>
        <end position="178"/>
    </location>
</feature>
<dbReference type="PROSITE" id="PS51041">
    <property type="entry name" value="EMI"/>
    <property type="match status" value="1"/>
</dbReference>
<feature type="domain" description="EMI" evidence="10">
    <location>
        <begin position="31"/>
        <end position="107"/>
    </location>
</feature>
<keyword evidence="12" id="KW-1185">Reference proteome</keyword>
<comment type="caution">
    <text evidence="11">The sequence shown here is derived from an EMBL/GenBank/DDBJ whole genome shotgun (WGS) entry which is preliminary data.</text>
</comment>
<feature type="region of interest" description="Disordered" evidence="8">
    <location>
        <begin position="624"/>
        <end position="647"/>
    </location>
</feature>
<keyword evidence="3" id="KW-0272">Extracellular matrix</keyword>
<evidence type="ECO:0000259" key="10">
    <source>
        <dbReference type="PROSITE" id="PS51041"/>
    </source>
</evidence>
<evidence type="ECO:0000256" key="8">
    <source>
        <dbReference type="SAM" id="MobiDB-lite"/>
    </source>
</evidence>
<reference evidence="11 12" key="1">
    <citation type="submission" date="2021-06" db="EMBL/GenBank/DDBJ databases">
        <title>Chromosome-level genome assembly of the red-tail catfish (Hemibagrus wyckioides).</title>
        <authorList>
            <person name="Shao F."/>
        </authorList>
    </citation>
    <scope>NUCLEOTIDE SEQUENCE [LARGE SCALE GENOMIC DNA]</scope>
    <source>
        <strain evidence="11">EC202008001</strain>
        <tissue evidence="11">Blood</tissue>
    </source>
</reference>
<dbReference type="Proteomes" id="UP000824219">
    <property type="component" value="Linkage Group LG07"/>
</dbReference>
<dbReference type="SMART" id="SM00110">
    <property type="entry name" value="C1Q"/>
    <property type="match status" value="1"/>
</dbReference>
<keyword evidence="2" id="KW-0964">Secreted</keyword>
<dbReference type="Gene3D" id="2.60.120.40">
    <property type="match status" value="1"/>
</dbReference>
<evidence type="ECO:0000256" key="4">
    <source>
        <dbReference type="ARBA" id="ARBA00022729"/>
    </source>
</evidence>
<dbReference type="PROSITE" id="PS50871">
    <property type="entry name" value="C1Q"/>
    <property type="match status" value="1"/>
</dbReference>
<dbReference type="Pfam" id="PF00386">
    <property type="entry name" value="C1q"/>
    <property type="match status" value="1"/>
</dbReference>
<accession>A0A9D3NWT9</accession>
<feature type="compositionally biased region" description="Polar residues" evidence="8">
    <location>
        <begin position="134"/>
        <end position="154"/>
    </location>
</feature>
<feature type="compositionally biased region" description="Basic and acidic residues" evidence="8">
    <location>
        <begin position="167"/>
        <end position="178"/>
    </location>
</feature>
<feature type="coiled-coil region" evidence="7">
    <location>
        <begin position="261"/>
        <end position="288"/>
    </location>
</feature>
<comment type="subcellular location">
    <subcellularLocation>
        <location evidence="1">Secreted</location>
        <location evidence="1">Extracellular space</location>
        <location evidence="1">Extracellular matrix</location>
    </subcellularLocation>
</comment>
<keyword evidence="4" id="KW-0732">Signal</keyword>
<evidence type="ECO:0000259" key="9">
    <source>
        <dbReference type="PROSITE" id="PS50871"/>
    </source>
</evidence>
<evidence type="ECO:0000256" key="2">
    <source>
        <dbReference type="ARBA" id="ARBA00022525"/>
    </source>
</evidence>
<dbReference type="InterPro" id="IPR001073">
    <property type="entry name" value="C1q_dom"/>
</dbReference>
<evidence type="ECO:0000256" key="1">
    <source>
        <dbReference type="ARBA" id="ARBA00004498"/>
    </source>
</evidence>
<sequence length="860" mass="94125">MLTFSVTYCTPSIYSLFQGAPYSSSIPKQRNKNWCAFVVHKNVTCAVLGVTETVESDNAPCPEHQPHCAQTGIYRVHTRPTYKVGYKQVTELEWRCCPGYRGYDCMELKDAVSPQVLQEPQPDLPSVHKPQQGVDVTSGSHPWTQSGQSGQTRHPWTEGGESGGQRGQHDSRRVRELEEEVQRLSQTVLDMQAAMTTTNANLRLDLQEDASKIILNLLGQLRQPQDALTGGTESIVLPSDLTIFPVTEELQNQVTHLSNTISTNINTIQGLEAKLQQIESQMNQLKEAPSGTPVPPPSSTLPTECQCQAYIDEKLQDLRMELLEGMDIKMADLKNSCEYKVESVKEHCDEQENFYLSLTELLESKETDLRQEIQDLRHLVLNSTSKGLPVAQFEVEIQSLKNVHQSLANAVNATNKQQKALREALNTRFSQEEKTAETHCLKLEEKLRSERAKEQEAQNKTLESKIGAVLQVIQDLQLHSIPKDNSQNILEMEKQTQSLKGEVSSVMQQVTQLESSVRILNESMSHQSHTDGGLYNKFVELEETCGRNQESANKVEEMLSGMDGRVANVERLCGRLEPMSDSLKTIKDGLNKHVSGLWNCVRKLNSTVITHTTDISTLRENAHTAEGKQHGTTNYTQYTGPGVRSGMEDSSVLMEKAAPVLESGEAGPPGTKLSSHPPQGSSGSKIPVKGYASSPGFSPASSVSVTAHILPGPMSVSVPVSFSAGLTLFPFSEEVGIIRFNKVLLNDGGHYDPQTGVFIVPTDGRYLLSVVIMAQKGESVEAVLSVANRSIQKLNTAGAENTASTGCLCGGSASASLVLDLRQGQRVGVVKTSGTLAISASTEVLSTFSGVLLYPLQAKR</sequence>
<dbReference type="InterPro" id="IPR011489">
    <property type="entry name" value="EMI_domain"/>
</dbReference>
<dbReference type="Pfam" id="PF07546">
    <property type="entry name" value="EMI"/>
    <property type="match status" value="1"/>
</dbReference>
<evidence type="ECO:0000256" key="5">
    <source>
        <dbReference type="ARBA" id="ARBA00023054"/>
    </source>
</evidence>
<feature type="domain" description="C1q" evidence="9">
    <location>
        <begin position="715"/>
        <end position="859"/>
    </location>
</feature>
<feature type="region of interest" description="Disordered" evidence="8">
    <location>
        <begin position="662"/>
        <end position="689"/>
    </location>
</feature>
<dbReference type="PANTHER" id="PTHR15427">
    <property type="entry name" value="EMILIN ELASTIN MICROFIBRIL INTERFACE-LOCATED PROTEIN ELASTIN MICROFIBRIL INTERFACER"/>
    <property type="match status" value="1"/>
</dbReference>
<dbReference type="InterPro" id="IPR050392">
    <property type="entry name" value="Collagen/C1q_domain"/>
</dbReference>
<proteinExistence type="predicted"/>
<keyword evidence="6" id="KW-1015">Disulfide bond</keyword>
<organism evidence="11 12">
    <name type="scientific">Hemibagrus wyckioides</name>
    <dbReference type="NCBI Taxonomy" id="337641"/>
    <lineage>
        <taxon>Eukaryota</taxon>
        <taxon>Metazoa</taxon>
        <taxon>Chordata</taxon>
        <taxon>Craniata</taxon>
        <taxon>Vertebrata</taxon>
        <taxon>Euteleostomi</taxon>
        <taxon>Actinopterygii</taxon>
        <taxon>Neopterygii</taxon>
        <taxon>Teleostei</taxon>
        <taxon>Ostariophysi</taxon>
        <taxon>Siluriformes</taxon>
        <taxon>Bagridae</taxon>
        <taxon>Hemibagrus</taxon>
    </lineage>
</organism>
<feature type="compositionally biased region" description="Polar residues" evidence="8">
    <location>
        <begin position="630"/>
        <end position="639"/>
    </location>
</feature>
<evidence type="ECO:0000313" key="11">
    <source>
        <dbReference type="EMBL" id="KAG7330024.1"/>
    </source>
</evidence>
<dbReference type="PRINTS" id="PR00007">
    <property type="entry name" value="COMPLEMNTC1Q"/>
</dbReference>
<protein>
    <recommendedName>
        <fullName evidence="13">Elastin microfibril interfacer 2</fullName>
    </recommendedName>
</protein>
<evidence type="ECO:0000256" key="3">
    <source>
        <dbReference type="ARBA" id="ARBA00022530"/>
    </source>
</evidence>